<evidence type="ECO:0000313" key="2">
    <source>
        <dbReference type="Proteomes" id="UP001307889"/>
    </source>
</evidence>
<evidence type="ECO:0000313" key="1">
    <source>
        <dbReference type="EMBL" id="BES95682.1"/>
    </source>
</evidence>
<dbReference type="Proteomes" id="UP001307889">
    <property type="component" value="Chromosome 6"/>
</dbReference>
<protein>
    <submittedName>
        <fullName evidence="1">Uncharacterized protein</fullName>
    </submittedName>
</protein>
<dbReference type="EMBL" id="AP028914">
    <property type="protein sequence ID" value="BES95682.1"/>
    <property type="molecule type" value="Genomic_DNA"/>
</dbReference>
<proteinExistence type="predicted"/>
<sequence>MSFTITLSGNNSELSSSYFPPIDLDGETGKRAFFLSTRILRFPTWWKIKTPTCICSTMPKLKCCQTLVENSSLLII</sequence>
<gene>
    <name evidence="1" type="ORF">NTJ_08494</name>
</gene>
<name>A0ABN7ATZ7_9HEMI</name>
<organism evidence="1 2">
    <name type="scientific">Nesidiocoris tenuis</name>
    <dbReference type="NCBI Taxonomy" id="355587"/>
    <lineage>
        <taxon>Eukaryota</taxon>
        <taxon>Metazoa</taxon>
        <taxon>Ecdysozoa</taxon>
        <taxon>Arthropoda</taxon>
        <taxon>Hexapoda</taxon>
        <taxon>Insecta</taxon>
        <taxon>Pterygota</taxon>
        <taxon>Neoptera</taxon>
        <taxon>Paraneoptera</taxon>
        <taxon>Hemiptera</taxon>
        <taxon>Heteroptera</taxon>
        <taxon>Panheteroptera</taxon>
        <taxon>Cimicomorpha</taxon>
        <taxon>Miridae</taxon>
        <taxon>Dicyphina</taxon>
        <taxon>Nesidiocoris</taxon>
    </lineage>
</organism>
<reference evidence="1 2" key="1">
    <citation type="submission" date="2023-09" db="EMBL/GenBank/DDBJ databases">
        <title>Nesidiocoris tenuis whole genome shotgun sequence.</title>
        <authorList>
            <person name="Shibata T."/>
            <person name="Shimoda M."/>
            <person name="Kobayashi T."/>
            <person name="Uehara T."/>
        </authorList>
    </citation>
    <scope>NUCLEOTIDE SEQUENCE [LARGE SCALE GENOMIC DNA]</scope>
    <source>
        <strain evidence="1 2">Japan</strain>
    </source>
</reference>
<keyword evidence="2" id="KW-1185">Reference proteome</keyword>
<accession>A0ABN7ATZ7</accession>